<reference evidence="9 10" key="1">
    <citation type="submission" date="2016-07" db="EMBL/GenBank/DDBJ databases">
        <title>Draft genome of Scalindua rubra, obtained from a brine-seawater interface in the Red Sea, sheds light on salt adaptation in anammox bacteria.</title>
        <authorList>
            <person name="Speth D.R."/>
            <person name="Lagkouvardos I."/>
            <person name="Wang Y."/>
            <person name="Qian P.-Y."/>
            <person name="Dutilh B.E."/>
            <person name="Jetten M.S."/>
        </authorList>
    </citation>
    <scope>NUCLEOTIDE SEQUENCE [LARGE SCALE GENOMIC DNA]</scope>
    <source>
        <strain evidence="9">BSI-1</strain>
    </source>
</reference>
<evidence type="ECO:0000256" key="7">
    <source>
        <dbReference type="SAM" id="Phobius"/>
    </source>
</evidence>
<dbReference type="Pfam" id="PF01618">
    <property type="entry name" value="MotA_ExbB"/>
    <property type="match status" value="1"/>
</dbReference>
<evidence type="ECO:0000259" key="8">
    <source>
        <dbReference type="Pfam" id="PF01618"/>
    </source>
</evidence>
<evidence type="ECO:0000313" key="10">
    <source>
        <dbReference type="Proteomes" id="UP000094056"/>
    </source>
</evidence>
<dbReference type="GO" id="GO:0005886">
    <property type="term" value="C:plasma membrane"/>
    <property type="evidence" value="ECO:0007669"/>
    <property type="project" value="UniProtKB-SubCell"/>
</dbReference>
<feature type="transmembrane region" description="Helical" evidence="7">
    <location>
        <begin position="48"/>
        <end position="67"/>
    </location>
</feature>
<evidence type="ECO:0000256" key="4">
    <source>
        <dbReference type="ARBA" id="ARBA00022989"/>
    </source>
</evidence>
<keyword evidence="4 7" id="KW-1133">Transmembrane helix</keyword>
<gene>
    <name evidence="9" type="ORF">SCARUB_03822</name>
</gene>
<keyword evidence="6" id="KW-0653">Protein transport</keyword>
<evidence type="ECO:0000256" key="6">
    <source>
        <dbReference type="RuleBase" id="RU004057"/>
    </source>
</evidence>
<feature type="non-terminal residue" evidence="9">
    <location>
        <position position="1"/>
    </location>
</feature>
<protein>
    <submittedName>
        <fullName evidence="9">Integral membrane protein</fullName>
    </submittedName>
</protein>
<evidence type="ECO:0000313" key="9">
    <source>
        <dbReference type="EMBL" id="ODS31054.1"/>
    </source>
</evidence>
<feature type="transmembrane region" description="Helical" evidence="7">
    <location>
        <begin position="12"/>
        <end position="36"/>
    </location>
</feature>
<keyword evidence="6" id="KW-0813">Transport</keyword>
<comment type="subcellular location">
    <subcellularLocation>
        <location evidence="1">Cell membrane</location>
        <topology evidence="1">Multi-pass membrane protein</topology>
    </subcellularLocation>
    <subcellularLocation>
        <location evidence="6">Membrane</location>
        <topology evidence="6">Multi-pass membrane protein</topology>
    </subcellularLocation>
</comment>
<name>A0A1E3X7W0_9BACT</name>
<dbReference type="GO" id="GO:0017038">
    <property type="term" value="P:protein import"/>
    <property type="evidence" value="ECO:0007669"/>
    <property type="project" value="TreeGrafter"/>
</dbReference>
<keyword evidence="2" id="KW-1003">Cell membrane</keyword>
<evidence type="ECO:0000256" key="3">
    <source>
        <dbReference type="ARBA" id="ARBA00022692"/>
    </source>
</evidence>
<keyword evidence="3 7" id="KW-0812">Transmembrane</keyword>
<evidence type="ECO:0000256" key="5">
    <source>
        <dbReference type="ARBA" id="ARBA00023136"/>
    </source>
</evidence>
<dbReference type="PANTHER" id="PTHR30625">
    <property type="entry name" value="PROTEIN TOLQ"/>
    <property type="match status" value="1"/>
</dbReference>
<dbReference type="InterPro" id="IPR002898">
    <property type="entry name" value="MotA_ExbB_proton_chnl"/>
</dbReference>
<feature type="domain" description="MotA/TolQ/ExbB proton channel" evidence="8">
    <location>
        <begin position="2"/>
        <end position="83"/>
    </location>
</feature>
<comment type="similarity">
    <text evidence="6">Belongs to the exbB/tolQ family.</text>
</comment>
<dbReference type="AlphaFoldDB" id="A0A1E3X7W0"/>
<dbReference type="PANTHER" id="PTHR30625:SF3">
    <property type="entry name" value="TOL-PAL SYSTEM PROTEIN TOLQ"/>
    <property type="match status" value="1"/>
</dbReference>
<dbReference type="InterPro" id="IPR050790">
    <property type="entry name" value="ExbB/TolQ_transport"/>
</dbReference>
<proteinExistence type="inferred from homology"/>
<dbReference type="EMBL" id="MAYW01000148">
    <property type="protein sequence ID" value="ODS31054.1"/>
    <property type="molecule type" value="Genomic_DNA"/>
</dbReference>
<sequence>SKLTKKLDRLRLLIRVGPGLGLMGTIIPMGSALAALSQGDVEKMSNSMIIAFSTTVVGLLIGIGAYFTSMLQNRWLNEDIKNIEYLTEGIMRKNEISKEKT</sequence>
<evidence type="ECO:0000256" key="1">
    <source>
        <dbReference type="ARBA" id="ARBA00004651"/>
    </source>
</evidence>
<comment type="caution">
    <text evidence="9">The sequence shown here is derived from an EMBL/GenBank/DDBJ whole genome shotgun (WGS) entry which is preliminary data.</text>
</comment>
<accession>A0A1E3X7W0</accession>
<organism evidence="9 10">
    <name type="scientific">Candidatus Scalindua rubra</name>
    <dbReference type="NCBI Taxonomy" id="1872076"/>
    <lineage>
        <taxon>Bacteria</taxon>
        <taxon>Pseudomonadati</taxon>
        <taxon>Planctomycetota</taxon>
        <taxon>Candidatus Brocadiia</taxon>
        <taxon>Candidatus Brocadiales</taxon>
        <taxon>Candidatus Scalinduaceae</taxon>
        <taxon>Candidatus Scalindua</taxon>
    </lineage>
</organism>
<evidence type="ECO:0000256" key="2">
    <source>
        <dbReference type="ARBA" id="ARBA00022475"/>
    </source>
</evidence>
<dbReference type="Proteomes" id="UP000094056">
    <property type="component" value="Unassembled WGS sequence"/>
</dbReference>
<keyword evidence="5 7" id="KW-0472">Membrane</keyword>